<evidence type="ECO:0000256" key="6">
    <source>
        <dbReference type="ARBA" id="ARBA00023285"/>
    </source>
</evidence>
<dbReference type="STRING" id="931626.Awo_c05180"/>
<sequence length="294" mass="32419">MIGRLAIGNIVNRAIDFAAINDQNEKEKKMIIIGEKINGAIPSTAKAIAAKDSEFIKNLAIKQAEAGADYIDVCASVDDDIELETMKWLIDIVQDATDVPIAVDSPNVYTCIESMKYCNKPGLFNSVSLEGDKVDVAFKVIADTKWECVALLNSDKGIPKTAKDRLDVFTDLMAKCKEYNIDPSRMHIDPLIEMLCTSEDGIAMVTEVIREIKKQYPSIHVTGAVSNISFNLPARRIANQAFAVLAMSAGMDSFILDPLNKDMMGMLFATEAMMGEDEYCMEYIGAFREGVFVK</sequence>
<evidence type="ECO:0000259" key="7">
    <source>
        <dbReference type="PROSITE" id="PS50972"/>
    </source>
</evidence>
<gene>
    <name evidence="8" type="primary">mttA1</name>
    <name evidence="8" type="ordered locus">Awo_c05180</name>
</gene>
<dbReference type="Proteomes" id="UP000007177">
    <property type="component" value="Chromosome"/>
</dbReference>
<dbReference type="Gene3D" id="3.20.20.20">
    <property type="entry name" value="Dihydropteroate synthase-like"/>
    <property type="match status" value="1"/>
</dbReference>
<dbReference type="AlphaFoldDB" id="H6LIE3"/>
<dbReference type="KEGG" id="awo:Awo_c05180"/>
<dbReference type="GO" id="GO:0008705">
    <property type="term" value="F:methionine synthase activity"/>
    <property type="evidence" value="ECO:0007669"/>
    <property type="project" value="TreeGrafter"/>
</dbReference>
<keyword evidence="6" id="KW-0170">Cobalt</keyword>
<dbReference type="PROSITE" id="PS50972">
    <property type="entry name" value="PTERIN_BINDING"/>
    <property type="match status" value="1"/>
</dbReference>
<dbReference type="GO" id="GO:0046872">
    <property type="term" value="F:metal ion binding"/>
    <property type="evidence" value="ECO:0007669"/>
    <property type="project" value="UniProtKB-KW"/>
</dbReference>
<feature type="domain" description="Pterin-binding" evidence="7">
    <location>
        <begin position="30"/>
        <end position="294"/>
    </location>
</feature>
<reference evidence="9" key="1">
    <citation type="submission" date="2011-07" db="EMBL/GenBank/DDBJ databases">
        <title>Complete genome sequence of Acetobacterium woodii.</title>
        <authorList>
            <person name="Poehlein A."/>
            <person name="Schmidt S."/>
            <person name="Kaster A.-K."/>
            <person name="Goenrich M."/>
            <person name="Vollmers J."/>
            <person name="Thuermer A."/>
            <person name="Gottschalk G."/>
            <person name="Thauer R.K."/>
            <person name="Daniel R."/>
            <person name="Mueller V."/>
        </authorList>
    </citation>
    <scope>NUCLEOTIDE SEQUENCE [LARGE SCALE GENOMIC DNA]</scope>
    <source>
        <strain evidence="9">ATCC 29683 / DSM 1030 / JCM 2381 / KCTC 1655 / WB1</strain>
    </source>
</reference>
<dbReference type="eggNOG" id="COG1410">
    <property type="taxonomic scope" value="Bacteria"/>
</dbReference>
<reference evidence="8 9" key="2">
    <citation type="journal article" date="2012" name="PLoS ONE">
        <title>An ancient pathway combining carbon dioxide fixation with the generation and utilization of a sodium ion gradient for ATP synthesis.</title>
        <authorList>
            <person name="Poehlein A."/>
            <person name="Schmidt S."/>
            <person name="Kaster A.K."/>
            <person name="Goenrich M."/>
            <person name="Vollmers J."/>
            <person name="Thurmer A."/>
            <person name="Bertsch J."/>
            <person name="Schuchmann K."/>
            <person name="Voigt B."/>
            <person name="Hecker M."/>
            <person name="Daniel R."/>
            <person name="Thauer R.K."/>
            <person name="Gottschalk G."/>
            <person name="Muller V."/>
        </authorList>
    </citation>
    <scope>NUCLEOTIDE SEQUENCE [LARGE SCALE GENOMIC DNA]</scope>
    <source>
        <strain evidence="9">ATCC 29683 / DSM 1030 / JCM 2381 / KCTC 1655 / WB1</strain>
    </source>
</reference>
<evidence type="ECO:0000256" key="5">
    <source>
        <dbReference type="ARBA" id="ARBA00022723"/>
    </source>
</evidence>
<dbReference type="EMBL" id="CP002987">
    <property type="protein sequence ID" value="AFA47317.1"/>
    <property type="molecule type" value="Genomic_DNA"/>
</dbReference>
<name>H6LIE3_ACEWD</name>
<dbReference type="InterPro" id="IPR000489">
    <property type="entry name" value="Pterin-binding_dom"/>
</dbReference>
<evidence type="ECO:0000313" key="8">
    <source>
        <dbReference type="EMBL" id="AFA47317.1"/>
    </source>
</evidence>
<dbReference type="InterPro" id="IPR050554">
    <property type="entry name" value="Met_Synthase/Corrinoid"/>
</dbReference>
<evidence type="ECO:0000256" key="3">
    <source>
        <dbReference type="ARBA" id="ARBA00022628"/>
    </source>
</evidence>
<organism evidence="8 9">
    <name type="scientific">Acetobacterium woodii (strain ATCC 29683 / DSM 1030 / JCM 2381 / KCTC 1655 / WB1)</name>
    <dbReference type="NCBI Taxonomy" id="931626"/>
    <lineage>
        <taxon>Bacteria</taxon>
        <taxon>Bacillati</taxon>
        <taxon>Bacillota</taxon>
        <taxon>Clostridia</taxon>
        <taxon>Eubacteriales</taxon>
        <taxon>Eubacteriaceae</taxon>
        <taxon>Acetobacterium</taxon>
    </lineage>
</organism>
<dbReference type="GO" id="GO:0046653">
    <property type="term" value="P:tetrahydrofolate metabolic process"/>
    <property type="evidence" value="ECO:0007669"/>
    <property type="project" value="TreeGrafter"/>
</dbReference>
<evidence type="ECO:0000256" key="4">
    <source>
        <dbReference type="ARBA" id="ARBA00022679"/>
    </source>
</evidence>
<keyword evidence="3" id="KW-0846">Cobalamin</keyword>
<dbReference type="GO" id="GO:0032259">
    <property type="term" value="P:methylation"/>
    <property type="evidence" value="ECO:0007669"/>
    <property type="project" value="UniProtKB-KW"/>
</dbReference>
<keyword evidence="5" id="KW-0479">Metal-binding</keyword>
<keyword evidence="2 8" id="KW-0489">Methyltransferase</keyword>
<accession>H6LIE3</accession>
<dbReference type="GO" id="GO:0031419">
    <property type="term" value="F:cobalamin binding"/>
    <property type="evidence" value="ECO:0007669"/>
    <property type="project" value="UniProtKB-KW"/>
</dbReference>
<dbReference type="SUPFAM" id="SSF51717">
    <property type="entry name" value="Dihydropteroate synthetase-like"/>
    <property type="match status" value="1"/>
</dbReference>
<dbReference type="GO" id="GO:0005829">
    <property type="term" value="C:cytosol"/>
    <property type="evidence" value="ECO:0007669"/>
    <property type="project" value="TreeGrafter"/>
</dbReference>
<evidence type="ECO:0000313" key="9">
    <source>
        <dbReference type="Proteomes" id="UP000007177"/>
    </source>
</evidence>
<keyword evidence="9" id="KW-1185">Reference proteome</keyword>
<dbReference type="EC" id="2.1.1.-" evidence="8"/>
<dbReference type="Pfam" id="PF00809">
    <property type="entry name" value="Pterin_bind"/>
    <property type="match status" value="1"/>
</dbReference>
<dbReference type="HOGENOM" id="CLU_070996_0_0_9"/>
<proteinExistence type="inferred from homology"/>
<protein>
    <submittedName>
        <fullName evidence="8">Methyltransferase 2 MttA1</fullName>
        <ecNumber evidence="8">2.1.1.-</ecNumber>
    </submittedName>
</protein>
<dbReference type="GO" id="GO:0050667">
    <property type="term" value="P:homocysteine metabolic process"/>
    <property type="evidence" value="ECO:0007669"/>
    <property type="project" value="TreeGrafter"/>
</dbReference>
<evidence type="ECO:0000256" key="2">
    <source>
        <dbReference type="ARBA" id="ARBA00022603"/>
    </source>
</evidence>
<evidence type="ECO:0000256" key="1">
    <source>
        <dbReference type="ARBA" id="ARBA00010398"/>
    </source>
</evidence>
<comment type="similarity">
    <text evidence="1">Belongs to the vitamin-B12 dependent methionine synthase family.</text>
</comment>
<keyword evidence="4 8" id="KW-0808">Transferase</keyword>
<dbReference type="PANTHER" id="PTHR45833:SF1">
    <property type="entry name" value="METHIONINE SYNTHASE"/>
    <property type="match status" value="1"/>
</dbReference>
<dbReference type="NCBIfam" id="NF005719">
    <property type="entry name" value="PRK07535.1"/>
    <property type="match status" value="1"/>
</dbReference>
<dbReference type="PANTHER" id="PTHR45833">
    <property type="entry name" value="METHIONINE SYNTHASE"/>
    <property type="match status" value="1"/>
</dbReference>
<dbReference type="InterPro" id="IPR011005">
    <property type="entry name" value="Dihydropteroate_synth-like_sf"/>
</dbReference>